<feature type="transmembrane region" description="Helical" evidence="1">
    <location>
        <begin position="32"/>
        <end position="48"/>
    </location>
</feature>
<proteinExistence type="predicted"/>
<keyword evidence="1" id="KW-0472">Membrane</keyword>
<dbReference type="Proteomes" id="UP000018861">
    <property type="component" value="Unassembled WGS sequence"/>
</dbReference>
<protein>
    <submittedName>
        <fullName evidence="2">Uncharacterized protein</fullName>
    </submittedName>
</protein>
<keyword evidence="1" id="KW-0812">Transmembrane</keyword>
<evidence type="ECO:0000313" key="3">
    <source>
        <dbReference type="Proteomes" id="UP000018861"/>
    </source>
</evidence>
<dbReference type="AlphaFoldDB" id="W4P7F0"/>
<comment type="caution">
    <text evidence="2">The sequence shown here is derived from an EMBL/GenBank/DDBJ whole genome shotgun (WGS) entry which is preliminary data.</text>
</comment>
<reference evidence="2 3" key="1">
    <citation type="journal article" date="2014" name="Genome Announc.">
        <title>Draft Genome Sequences of Three Strains of Bacteroides pyogenes Isolated from a Cat and Swine.</title>
        <authorList>
            <person name="Sakamoto M."/>
            <person name="Oshima K."/>
            <person name="Suda W."/>
            <person name="Kitamura K."/>
            <person name="Iida T."/>
            <person name="Hattori M."/>
            <person name="Ohkuma M."/>
        </authorList>
    </citation>
    <scope>NUCLEOTIDE SEQUENCE [LARGE SCALE GENOMIC DNA]</scope>
    <source>
        <strain evidence="2 3">JCM 6292</strain>
    </source>
</reference>
<evidence type="ECO:0000256" key="1">
    <source>
        <dbReference type="SAM" id="Phobius"/>
    </source>
</evidence>
<keyword evidence="1" id="KW-1133">Transmembrane helix</keyword>
<evidence type="ECO:0000313" key="2">
    <source>
        <dbReference type="EMBL" id="GAE15731.1"/>
    </source>
</evidence>
<dbReference type="EMBL" id="BAIQ01000021">
    <property type="protein sequence ID" value="GAE15731.1"/>
    <property type="molecule type" value="Genomic_DNA"/>
</dbReference>
<name>W4P7F0_9BACE</name>
<sequence>MRLKPVILLGCWILSSIVFLSAMLYSVSHAELTTTLFVSFFFAAYYSVKVEKRKDEINRFFER</sequence>
<gene>
    <name evidence="2" type="ORF">JCM6292_2054</name>
</gene>
<feature type="transmembrane region" description="Helical" evidence="1">
    <location>
        <begin position="7"/>
        <end position="26"/>
    </location>
</feature>
<organism evidence="2 3">
    <name type="scientific">Bacteroides pyogenes JCM 6292</name>
    <dbReference type="NCBI Taxonomy" id="1235809"/>
    <lineage>
        <taxon>Bacteria</taxon>
        <taxon>Pseudomonadati</taxon>
        <taxon>Bacteroidota</taxon>
        <taxon>Bacteroidia</taxon>
        <taxon>Bacteroidales</taxon>
        <taxon>Bacteroidaceae</taxon>
        <taxon>Bacteroides</taxon>
    </lineage>
</organism>
<accession>W4P7F0</accession>